<dbReference type="PANTHER" id="PTHR31223">
    <property type="entry name" value="LOG FAMILY PROTEIN YJL055W"/>
    <property type="match status" value="1"/>
</dbReference>
<evidence type="ECO:0000256" key="2">
    <source>
        <dbReference type="ARBA" id="ARBA00006763"/>
    </source>
</evidence>
<dbReference type="AlphaFoldDB" id="A0A7X9S995"/>
<dbReference type="InterPro" id="IPR031100">
    <property type="entry name" value="LOG_fam"/>
</dbReference>
<evidence type="ECO:0000313" key="4">
    <source>
        <dbReference type="EMBL" id="NME85101.1"/>
    </source>
</evidence>
<dbReference type="EC" id="3.2.2.n1" evidence="3"/>
<evidence type="ECO:0000313" key="5">
    <source>
        <dbReference type="Proteomes" id="UP000520291"/>
    </source>
</evidence>
<comment type="catalytic activity">
    <reaction evidence="1">
        <text>AMP + H2O = D-ribose 5-phosphate + adenine</text>
        <dbReference type="Rhea" id="RHEA:20129"/>
        <dbReference type="ChEBI" id="CHEBI:15377"/>
        <dbReference type="ChEBI" id="CHEBI:16708"/>
        <dbReference type="ChEBI" id="CHEBI:78346"/>
        <dbReference type="ChEBI" id="CHEBI:456215"/>
        <dbReference type="EC" id="3.2.2.4"/>
    </reaction>
</comment>
<comment type="caution">
    <text evidence="4">The sequence shown here is derived from an EMBL/GenBank/DDBJ whole genome shotgun (WGS) entry which is preliminary data.</text>
</comment>
<dbReference type="RefSeq" id="WP_168947260.1">
    <property type="nucleotide sequence ID" value="NZ_JABAGL010000004.1"/>
</dbReference>
<dbReference type="SUPFAM" id="SSF102405">
    <property type="entry name" value="MCP/YpsA-like"/>
    <property type="match status" value="1"/>
</dbReference>
<reference evidence="4 5" key="1">
    <citation type="submission" date="2020-04" db="EMBL/GenBank/DDBJ databases">
        <authorList>
            <person name="Hitch T.C.A."/>
            <person name="Wylensek D."/>
            <person name="Clavel T."/>
        </authorList>
    </citation>
    <scope>NUCLEOTIDE SEQUENCE [LARGE SCALE GENOMIC DNA]</scope>
    <source>
        <strain evidence="4 5">WCA3-601-WT-5E</strain>
    </source>
</reference>
<keyword evidence="3" id="KW-0203">Cytokinin biosynthesis</keyword>
<evidence type="ECO:0000256" key="3">
    <source>
        <dbReference type="RuleBase" id="RU363015"/>
    </source>
</evidence>
<dbReference type="GO" id="GO:0008714">
    <property type="term" value="F:AMP nucleosidase activity"/>
    <property type="evidence" value="ECO:0007669"/>
    <property type="project" value="UniProtKB-EC"/>
</dbReference>
<proteinExistence type="inferred from homology"/>
<evidence type="ECO:0000256" key="1">
    <source>
        <dbReference type="ARBA" id="ARBA00000274"/>
    </source>
</evidence>
<dbReference type="GO" id="GO:0009691">
    <property type="term" value="P:cytokinin biosynthetic process"/>
    <property type="evidence" value="ECO:0007669"/>
    <property type="project" value="UniProtKB-UniRule"/>
</dbReference>
<sequence>MNKIASVCVYSASSTKIDPVYFDTAYELGTLLGQQHIRLINGAGNMGLMSAVSDAVLAAGGEVTGVIPRFMVEQGWHHTGLTRLVEVESMHERKKMMADLSDAVIALPGGCGTLEELLEIITWKQLGLYLNPVVILNVKGYFDPLLAMLQRAVEENFMRTQHGSIWHVAKTVREAVELVHTVPLWDVSIRKFAAI</sequence>
<keyword evidence="3" id="KW-0378">Hydrolase</keyword>
<dbReference type="Pfam" id="PF03641">
    <property type="entry name" value="Lysine_decarbox"/>
    <property type="match status" value="1"/>
</dbReference>
<dbReference type="GO" id="GO:0005829">
    <property type="term" value="C:cytosol"/>
    <property type="evidence" value="ECO:0007669"/>
    <property type="project" value="TreeGrafter"/>
</dbReference>
<dbReference type="EMBL" id="JABAGL010000004">
    <property type="protein sequence ID" value="NME85101.1"/>
    <property type="molecule type" value="Genomic_DNA"/>
</dbReference>
<dbReference type="Gene3D" id="3.40.50.450">
    <property type="match status" value="1"/>
</dbReference>
<name>A0A7X9S995_9BACE</name>
<accession>A0A7X9S995</accession>
<dbReference type="PANTHER" id="PTHR31223:SF70">
    <property type="entry name" value="LOG FAMILY PROTEIN YJL055W"/>
    <property type="match status" value="1"/>
</dbReference>
<dbReference type="NCBIfam" id="TIGR00730">
    <property type="entry name" value="Rossman fold protein, TIGR00730 family"/>
    <property type="match status" value="1"/>
</dbReference>
<dbReference type="InterPro" id="IPR005269">
    <property type="entry name" value="LOG"/>
</dbReference>
<organism evidence="4 5">
    <name type="scientific">Bacteroides eggerthii</name>
    <dbReference type="NCBI Taxonomy" id="28111"/>
    <lineage>
        <taxon>Bacteria</taxon>
        <taxon>Pseudomonadati</taxon>
        <taxon>Bacteroidota</taxon>
        <taxon>Bacteroidia</taxon>
        <taxon>Bacteroidales</taxon>
        <taxon>Bacteroidaceae</taxon>
        <taxon>Bacteroides</taxon>
    </lineage>
</organism>
<comment type="similarity">
    <text evidence="2 3">Belongs to the LOG family.</text>
</comment>
<gene>
    <name evidence="4" type="ORF">HF841_03535</name>
</gene>
<dbReference type="Proteomes" id="UP000520291">
    <property type="component" value="Unassembled WGS sequence"/>
</dbReference>
<protein>
    <recommendedName>
        <fullName evidence="3">Cytokinin riboside 5'-monophosphate phosphoribohydrolase</fullName>
        <ecNumber evidence="3">3.2.2.n1</ecNumber>
    </recommendedName>
</protein>